<evidence type="ECO:0000256" key="6">
    <source>
        <dbReference type="SAM" id="MobiDB-lite"/>
    </source>
</evidence>
<dbReference type="NCBIfam" id="TIGR00952">
    <property type="entry name" value="S15_bact"/>
    <property type="match status" value="1"/>
</dbReference>
<feature type="region of interest" description="Disordered" evidence="6">
    <location>
        <begin position="1"/>
        <end position="22"/>
    </location>
</feature>
<organism evidence="7 8">
    <name type="scientific">Candidatus Vogelbacteria bacterium CG22_combo_CG10-13_8_21_14_all_37_9</name>
    <dbReference type="NCBI Taxonomy" id="1975046"/>
    <lineage>
        <taxon>Bacteria</taxon>
        <taxon>Candidatus Vogeliibacteriota</taxon>
    </lineage>
</organism>
<keyword evidence="2 4" id="KW-0687">Ribonucleoprotein</keyword>
<evidence type="ECO:0000256" key="5">
    <source>
        <dbReference type="RuleBase" id="RU003919"/>
    </source>
</evidence>
<dbReference type="InterPro" id="IPR005290">
    <property type="entry name" value="Ribosomal_uS15_bac-type"/>
</dbReference>
<evidence type="ECO:0000313" key="8">
    <source>
        <dbReference type="Proteomes" id="UP000229334"/>
    </source>
</evidence>
<dbReference type="GO" id="GO:0022627">
    <property type="term" value="C:cytosolic small ribosomal subunit"/>
    <property type="evidence" value="ECO:0007669"/>
    <property type="project" value="TreeGrafter"/>
</dbReference>
<dbReference type="GO" id="GO:0019843">
    <property type="term" value="F:rRNA binding"/>
    <property type="evidence" value="ECO:0007669"/>
    <property type="project" value="UniProtKB-UniRule"/>
</dbReference>
<sequence length="81" mass="9284">MLSIKKQPVIKKSRVHDKDTGSSDVQIAILSARITELADHLKTHRKDNHSRRGLLKMVAKRRSHTKYLETKKKKAEAKKVA</sequence>
<name>A0A2H0BM08_9BACT</name>
<comment type="subunit">
    <text evidence="3 4">Part of the 30S ribosomal subunit. Forms a bridge to the 50S subunit in the 70S ribosome, contacting the 23S rRNA.</text>
</comment>
<keyword evidence="4" id="KW-0694">RNA-binding</keyword>
<dbReference type="SMART" id="SM01387">
    <property type="entry name" value="Ribosomal_S15"/>
    <property type="match status" value="1"/>
</dbReference>
<dbReference type="AlphaFoldDB" id="A0A2H0BM08"/>
<comment type="function">
    <text evidence="4">Forms an intersubunit bridge (bridge B4) with the 23S rRNA of the 50S subunit in the ribosome.</text>
</comment>
<dbReference type="CDD" id="cd00353">
    <property type="entry name" value="Ribosomal_S15p_S13e"/>
    <property type="match status" value="1"/>
</dbReference>
<dbReference type="PANTHER" id="PTHR23321:SF26">
    <property type="entry name" value="SMALL RIBOSOMAL SUBUNIT PROTEIN US15M"/>
    <property type="match status" value="1"/>
</dbReference>
<evidence type="ECO:0000256" key="4">
    <source>
        <dbReference type="HAMAP-Rule" id="MF_01343"/>
    </source>
</evidence>
<feature type="region of interest" description="Disordered" evidence="6">
    <location>
        <begin position="61"/>
        <end position="81"/>
    </location>
</feature>
<reference evidence="7 8" key="1">
    <citation type="submission" date="2017-09" db="EMBL/GenBank/DDBJ databases">
        <title>Depth-based differentiation of microbial function through sediment-hosted aquifers and enrichment of novel symbionts in the deep terrestrial subsurface.</title>
        <authorList>
            <person name="Probst A.J."/>
            <person name="Ladd B."/>
            <person name="Jarett J.K."/>
            <person name="Geller-Mcgrath D.E."/>
            <person name="Sieber C.M."/>
            <person name="Emerson J.B."/>
            <person name="Anantharaman K."/>
            <person name="Thomas B.C."/>
            <person name="Malmstrom R."/>
            <person name="Stieglmeier M."/>
            <person name="Klingl A."/>
            <person name="Woyke T."/>
            <person name="Ryan C.M."/>
            <person name="Banfield J.F."/>
        </authorList>
    </citation>
    <scope>NUCLEOTIDE SEQUENCE [LARGE SCALE GENOMIC DNA]</scope>
    <source>
        <strain evidence="7">CG22_combo_CG10-13_8_21_14_all_37_9</strain>
    </source>
</reference>
<evidence type="ECO:0000256" key="2">
    <source>
        <dbReference type="ARBA" id="ARBA00023274"/>
    </source>
</evidence>
<protein>
    <recommendedName>
        <fullName evidence="4">Small ribosomal subunit protein uS15</fullName>
    </recommendedName>
</protein>
<comment type="caution">
    <text evidence="7">The sequence shown here is derived from an EMBL/GenBank/DDBJ whole genome shotgun (WGS) entry which is preliminary data.</text>
</comment>
<comment type="similarity">
    <text evidence="4 5">Belongs to the universal ribosomal protein uS15 family.</text>
</comment>
<evidence type="ECO:0000313" key="7">
    <source>
        <dbReference type="EMBL" id="PIP58018.1"/>
    </source>
</evidence>
<dbReference type="InterPro" id="IPR000589">
    <property type="entry name" value="Ribosomal_uS15"/>
</dbReference>
<gene>
    <name evidence="4" type="primary">rpsO</name>
    <name evidence="7" type="ORF">COX02_02600</name>
</gene>
<dbReference type="Proteomes" id="UP000229334">
    <property type="component" value="Unassembled WGS sequence"/>
</dbReference>
<dbReference type="EMBL" id="PCSX01000038">
    <property type="protein sequence ID" value="PIP58018.1"/>
    <property type="molecule type" value="Genomic_DNA"/>
</dbReference>
<evidence type="ECO:0000256" key="3">
    <source>
        <dbReference type="ARBA" id="ARBA00064542"/>
    </source>
</evidence>
<dbReference type="InterPro" id="IPR009068">
    <property type="entry name" value="uS15_NS1_RNA-bd_sf"/>
</dbReference>
<proteinExistence type="inferred from homology"/>
<keyword evidence="4" id="KW-0699">rRNA-binding</keyword>
<comment type="function">
    <text evidence="4">One of the primary rRNA binding proteins, it binds directly to 16S rRNA where it helps nucleate assembly of the platform of the 30S subunit by binding and bridging several RNA helices of the 16S rRNA.</text>
</comment>
<keyword evidence="1 4" id="KW-0689">Ribosomal protein</keyword>
<dbReference type="PANTHER" id="PTHR23321">
    <property type="entry name" value="RIBOSOMAL PROTEIN S15, BACTERIAL AND ORGANELLAR"/>
    <property type="match status" value="1"/>
</dbReference>
<dbReference type="FunFam" id="1.10.287.10:FF:000002">
    <property type="entry name" value="30S ribosomal protein S15"/>
    <property type="match status" value="1"/>
</dbReference>
<dbReference type="Pfam" id="PF00312">
    <property type="entry name" value="Ribosomal_S15"/>
    <property type="match status" value="1"/>
</dbReference>
<dbReference type="Gene3D" id="1.10.287.10">
    <property type="entry name" value="S15/NS1, RNA-binding"/>
    <property type="match status" value="1"/>
</dbReference>
<accession>A0A2H0BM08</accession>
<dbReference type="GO" id="GO:0006412">
    <property type="term" value="P:translation"/>
    <property type="evidence" value="ECO:0007669"/>
    <property type="project" value="UniProtKB-UniRule"/>
</dbReference>
<evidence type="ECO:0000256" key="1">
    <source>
        <dbReference type="ARBA" id="ARBA00022980"/>
    </source>
</evidence>
<dbReference type="HAMAP" id="MF_01343_B">
    <property type="entry name" value="Ribosomal_uS15_B"/>
    <property type="match status" value="1"/>
</dbReference>
<dbReference type="SUPFAM" id="SSF47060">
    <property type="entry name" value="S15/NS1 RNA-binding domain"/>
    <property type="match status" value="1"/>
</dbReference>
<dbReference type="GO" id="GO:0003735">
    <property type="term" value="F:structural constituent of ribosome"/>
    <property type="evidence" value="ECO:0007669"/>
    <property type="project" value="InterPro"/>
</dbReference>